<dbReference type="Proteomes" id="UP000321058">
    <property type="component" value="Unassembled WGS sequence"/>
</dbReference>
<evidence type="ECO:0000313" key="2">
    <source>
        <dbReference type="Proteomes" id="UP000321058"/>
    </source>
</evidence>
<proteinExistence type="predicted"/>
<gene>
    <name evidence="1" type="ORF">RSO01_19810</name>
</gene>
<accession>A0A512N752</accession>
<comment type="caution">
    <text evidence="1">The sequence shown here is derived from an EMBL/GenBank/DDBJ whole genome shotgun (WGS) entry which is preliminary data.</text>
</comment>
<organism evidence="1 2">
    <name type="scientific">Reyranella soli</name>
    <dbReference type="NCBI Taxonomy" id="1230389"/>
    <lineage>
        <taxon>Bacteria</taxon>
        <taxon>Pseudomonadati</taxon>
        <taxon>Pseudomonadota</taxon>
        <taxon>Alphaproteobacteria</taxon>
        <taxon>Hyphomicrobiales</taxon>
        <taxon>Reyranellaceae</taxon>
        <taxon>Reyranella</taxon>
    </lineage>
</organism>
<dbReference type="EMBL" id="BKAJ01000032">
    <property type="protein sequence ID" value="GEP54815.1"/>
    <property type="molecule type" value="Genomic_DNA"/>
</dbReference>
<evidence type="ECO:0000313" key="1">
    <source>
        <dbReference type="EMBL" id="GEP54815.1"/>
    </source>
</evidence>
<sequence length="87" mass="9542">MINCFVRALRKRRPSIREDLEAITEDKDVQVTVQVGGDSQERPGLIVCKPKSAFAQSGYRNPKAANCDCGAANFSRNCNKAPEVTAE</sequence>
<name>A0A512N752_9HYPH</name>
<reference evidence="1 2" key="1">
    <citation type="submission" date="2019-07" db="EMBL/GenBank/DDBJ databases">
        <title>Whole genome shotgun sequence of Reyranella soli NBRC 108950.</title>
        <authorList>
            <person name="Hosoyama A."/>
            <person name="Uohara A."/>
            <person name="Ohji S."/>
            <person name="Ichikawa N."/>
        </authorList>
    </citation>
    <scope>NUCLEOTIDE SEQUENCE [LARGE SCALE GENOMIC DNA]</scope>
    <source>
        <strain evidence="1 2">NBRC 108950</strain>
    </source>
</reference>
<keyword evidence="2" id="KW-1185">Reference proteome</keyword>
<dbReference type="AlphaFoldDB" id="A0A512N752"/>
<protein>
    <submittedName>
        <fullName evidence="1">Uncharacterized protein</fullName>
    </submittedName>
</protein>